<dbReference type="InterPro" id="IPR010730">
    <property type="entry name" value="HET"/>
</dbReference>
<accession>A0AAN7W1G9</accession>
<proteinExistence type="predicted"/>
<dbReference type="AlphaFoldDB" id="A0AAN7W1G9"/>
<dbReference type="Pfam" id="PF00069">
    <property type="entry name" value="Pkinase"/>
    <property type="match status" value="1"/>
</dbReference>
<name>A0AAN7W1G9_9PEZI</name>
<evidence type="ECO:0000313" key="4">
    <source>
        <dbReference type="Proteomes" id="UP001310594"/>
    </source>
</evidence>
<dbReference type="GO" id="GO:0004672">
    <property type="term" value="F:protein kinase activity"/>
    <property type="evidence" value="ECO:0007669"/>
    <property type="project" value="InterPro"/>
</dbReference>
<evidence type="ECO:0000313" key="3">
    <source>
        <dbReference type="EMBL" id="KAK5689732.1"/>
    </source>
</evidence>
<dbReference type="PANTHER" id="PTHR33112">
    <property type="entry name" value="DOMAIN PROTEIN, PUTATIVE-RELATED"/>
    <property type="match status" value="1"/>
</dbReference>
<dbReference type="SMART" id="SM00220">
    <property type="entry name" value="S_TKc"/>
    <property type="match status" value="1"/>
</dbReference>
<evidence type="ECO:0000259" key="2">
    <source>
        <dbReference type="PROSITE" id="PS50011"/>
    </source>
</evidence>
<dbReference type="PANTHER" id="PTHR33112:SF10">
    <property type="entry name" value="TOL"/>
    <property type="match status" value="1"/>
</dbReference>
<feature type="region of interest" description="Disordered" evidence="1">
    <location>
        <begin position="333"/>
        <end position="353"/>
    </location>
</feature>
<dbReference type="InterPro" id="IPR000719">
    <property type="entry name" value="Prot_kinase_dom"/>
</dbReference>
<dbReference type="SUPFAM" id="SSF56112">
    <property type="entry name" value="Protein kinase-like (PK-like)"/>
    <property type="match status" value="1"/>
</dbReference>
<protein>
    <recommendedName>
        <fullName evidence="2">Protein kinase domain-containing protein</fullName>
    </recommendedName>
</protein>
<dbReference type="Gene3D" id="1.10.510.10">
    <property type="entry name" value="Transferase(Phosphotransferase) domain 1"/>
    <property type="match status" value="1"/>
</dbReference>
<dbReference type="GO" id="GO:0005524">
    <property type="term" value="F:ATP binding"/>
    <property type="evidence" value="ECO:0007669"/>
    <property type="project" value="InterPro"/>
</dbReference>
<dbReference type="PROSITE" id="PS50011">
    <property type="entry name" value="PROTEIN_KINASE_DOM"/>
    <property type="match status" value="1"/>
</dbReference>
<organism evidence="3 4">
    <name type="scientific">Elasticomyces elasticus</name>
    <dbReference type="NCBI Taxonomy" id="574655"/>
    <lineage>
        <taxon>Eukaryota</taxon>
        <taxon>Fungi</taxon>
        <taxon>Dikarya</taxon>
        <taxon>Ascomycota</taxon>
        <taxon>Pezizomycotina</taxon>
        <taxon>Dothideomycetes</taxon>
        <taxon>Dothideomycetidae</taxon>
        <taxon>Mycosphaerellales</taxon>
        <taxon>Teratosphaeriaceae</taxon>
        <taxon>Elasticomyces</taxon>
    </lineage>
</organism>
<sequence length="1278" mass="142722">MPARSKPTWKKHLAKLKVDLASESKETREGKDFIPQATFHKHVTKEIVEQCLTDSTKGLLRSIYPRARIIFATLALSSKSSQFHTSLQELIELNITDADLPIEVKKENGVYYAWTIVAGDPNKIAKPFGSVFHGWSWDKVKNFSDQQWMFLAPVFSPGSNKFVHYLHCRQPLPFTEVGNEYSSGHFGDVRKAFLDPEHQEGFEWWSEMGMDSRLWIAVKEYKNGEGVDVAKRAWEGEAKVCEQMPTDEYLVPRIAAVAQADRYYLLLPWADGGDLLSFWREQPTPTFNGSNTMEMLKQFRGLATATRNMHSASGMSMALKSVTTTGALSTPTINEPGVSINGEPSQAAGSHWRHGDMKPENILRFKIKGRWLGNLKMADFGLAKSHSQNTDHRGFPTEATHGTLQYEAPEVSTSGLAPRSRLYDIWSLGCVLLETVIWFLYGFEQLELFWDTPIMKGKGTLYYTTTGSTAEVSEVASSWMRHILEHDPECNAPGGSALRDLLLLVQEKLLVVAIANGHENTAVPQRRTDATGLRDALRAIVSKAEADPGYLCTGRSRANTTITTITTGLAHLRQSAGSSSAGLLAPPSLDTANKRLKLDVSRKDAIGMQGVSLQAARHQQSVCEPPPRSDSRDAMTNGEVSFTSRVSTKYLNQNGWSIHTDDQFAREVHDVLKVNGVDEPPAPSTRLCERCKDFDFPGSGRIEDTLDALEIRSSRCELCELMLKAMTSSSCVDSKQLPFVLRLVDSGLVLGEGKACHRILEACKWPLMETCDATPYLRLGLPRRLRSDDPAHWVILGQWLKECDLHHPQCLPVPGHSSLALVQRPTRVIDVRAETEHHLQLVETGNLLLQSTHESRYVALSYAWGDESHKRFLATPANYEKLKSGMVNTDLPKTFQDAIKVTRELGIRYLWIDGLCILQGPGGDFETEAERMEVVFSNAYCVLAASRATGSSDGFLGERHDYRMVPISRLGGAHVYLCEPIDDFQHDVLDGHLNKRGWVLQERALARRTIFFTGTQTYWQCGSGVRCETMTRIENKEAAFLGDPNFPKVAEDGSKGAQIHLYELLYRTYSTLAFMKAVDRPVGIAGLESRLIRAFGTSGGFGVFEKYLHRGIMWQRASSEIQKISFPQAVGEVPSWSWMAYQGPIEYVAIPFKSVEWEYNDVRSPWTPQPESTGARHSTRTRSSAHLTVVPRMFKPSGSTSSEECLVFDHGSVEPGPGIRCVIVGRQRHHPDSSAARRHYILLIRQRPRSELYERVGVGWLPGSSITFDGSGQLVQVS</sequence>
<dbReference type="Proteomes" id="UP001310594">
    <property type="component" value="Unassembled WGS sequence"/>
</dbReference>
<feature type="domain" description="Protein kinase" evidence="2">
    <location>
        <begin position="175"/>
        <end position="503"/>
    </location>
</feature>
<dbReference type="EMBL" id="JAVRQU010000029">
    <property type="protein sequence ID" value="KAK5689732.1"/>
    <property type="molecule type" value="Genomic_DNA"/>
</dbReference>
<dbReference type="InterPro" id="IPR011009">
    <property type="entry name" value="Kinase-like_dom_sf"/>
</dbReference>
<gene>
    <name evidence="3" type="ORF">LTR97_012731</name>
</gene>
<dbReference type="Pfam" id="PF06985">
    <property type="entry name" value="HET"/>
    <property type="match status" value="1"/>
</dbReference>
<evidence type="ECO:0000256" key="1">
    <source>
        <dbReference type="SAM" id="MobiDB-lite"/>
    </source>
</evidence>
<comment type="caution">
    <text evidence="3">The sequence shown here is derived from an EMBL/GenBank/DDBJ whole genome shotgun (WGS) entry which is preliminary data.</text>
</comment>
<reference evidence="3" key="1">
    <citation type="submission" date="2023-08" db="EMBL/GenBank/DDBJ databases">
        <title>Black Yeasts Isolated from many extreme environments.</title>
        <authorList>
            <person name="Coleine C."/>
            <person name="Stajich J.E."/>
            <person name="Selbmann L."/>
        </authorList>
    </citation>
    <scope>NUCLEOTIDE SEQUENCE</scope>
    <source>
        <strain evidence="3">CCFEE 5810</strain>
    </source>
</reference>